<evidence type="ECO:0000313" key="5">
    <source>
        <dbReference type="EMBL" id="SDF98247.1"/>
    </source>
</evidence>
<dbReference type="RefSeq" id="WP_090019424.1">
    <property type="nucleotide sequence ID" value="NZ_FNCE01000004.1"/>
</dbReference>
<evidence type="ECO:0000256" key="3">
    <source>
        <dbReference type="ARBA" id="ARBA00023098"/>
    </source>
</evidence>
<dbReference type="InterPro" id="IPR042099">
    <property type="entry name" value="ANL_N_sf"/>
</dbReference>
<evidence type="ECO:0000259" key="4">
    <source>
        <dbReference type="Pfam" id="PF00501"/>
    </source>
</evidence>
<accession>A0A1G7QI61</accession>
<dbReference type="PANTHER" id="PTHR43272:SF32">
    <property type="entry name" value="AMP-DEPENDENT SYNTHETASE_LIGASE DOMAIN-CONTAINING PROTEIN"/>
    <property type="match status" value="1"/>
</dbReference>
<name>A0A1G7QI61_9PROT</name>
<dbReference type="OrthoDB" id="9803968at2"/>
<dbReference type="PANTHER" id="PTHR43272">
    <property type="entry name" value="LONG-CHAIN-FATTY-ACID--COA LIGASE"/>
    <property type="match status" value="1"/>
</dbReference>
<keyword evidence="3" id="KW-0443">Lipid metabolism</keyword>
<dbReference type="GO" id="GO:0004467">
    <property type="term" value="F:long-chain fatty acid-CoA ligase activity"/>
    <property type="evidence" value="ECO:0007669"/>
    <property type="project" value="TreeGrafter"/>
</dbReference>
<dbReference type="Proteomes" id="UP000199415">
    <property type="component" value="Unassembled WGS sequence"/>
</dbReference>
<dbReference type="GO" id="GO:0016020">
    <property type="term" value="C:membrane"/>
    <property type="evidence" value="ECO:0007669"/>
    <property type="project" value="TreeGrafter"/>
</dbReference>
<evidence type="ECO:0000313" key="6">
    <source>
        <dbReference type="Proteomes" id="UP000199415"/>
    </source>
</evidence>
<gene>
    <name evidence="5" type="ORF">SAMN05216241_10421</name>
</gene>
<dbReference type="EMBL" id="FNCE01000004">
    <property type="protein sequence ID" value="SDF98247.1"/>
    <property type="molecule type" value="Genomic_DNA"/>
</dbReference>
<dbReference type="STRING" id="1082479.SAMN05216241_10421"/>
<keyword evidence="6" id="KW-1185">Reference proteome</keyword>
<organism evidence="5 6">
    <name type="scientific">Limimonas halophila</name>
    <dbReference type="NCBI Taxonomy" id="1082479"/>
    <lineage>
        <taxon>Bacteria</taxon>
        <taxon>Pseudomonadati</taxon>
        <taxon>Pseudomonadota</taxon>
        <taxon>Alphaproteobacteria</taxon>
        <taxon>Rhodospirillales</taxon>
        <taxon>Rhodovibrionaceae</taxon>
        <taxon>Limimonas</taxon>
    </lineage>
</organism>
<sequence>MTRQPAAYPDLDTLDTFPKLLAHHAERVPDEVALREKEYGIWNEFTWRDYQDMVERMALGMRELGIAPGDTIGIIGSNRPEWVVTEVAGHAIGAMTIGMYGDALSEEVVYLVNYAQTALVFCEDEEQADKMLAIADRCPSIRWIVYHDPRGMRKYDDPRLISQDAMMARGDAAREADPGLYRRLIEQRDGEEVAILLTTSGTTSNPKLAMMQAGPFLKHSLAYLHADPKYPDDNYVSVLPLPWIMEQVYAVAQPLISRITVNFVESGETMMSDLREIGPTFALLAPRVWESIAADVKARMMEASAFKRAMYHLGTRIGTRKLEQTGKSSPIAWFILFRALKDRLGFTYLRSAATGGAALGPDTFKFFLAMGVPLRQLYGQTELAGAYTIHTPDDVDFDTVGVPMEGAEVRIENPDENGMGEIVARTQGIFLGYYKNEEATREDMVDGWMHTGDAGYFKPENGHLVVVDRIKDLATTAHGDRFSPQYVENKLKFSPFIAEAVVLGHERPYLAAMICIRYGIVAKWAEQRGIGFTNYTNLSAQPAVYDAIQREVEQVNESLPPWQRIRKFLLLYKELDPDDGELTRTRKVRRPIINEKYSDIIDAIYSGRDRVDVDTVITFQDGTTSRIQTTLKVVDLMPDQPEAGEAAGEVHATAAELAGGRTAETERRAAGGG</sequence>
<proteinExistence type="predicted"/>
<feature type="domain" description="AMP-dependent synthetase/ligase" evidence="4">
    <location>
        <begin position="22"/>
        <end position="434"/>
    </location>
</feature>
<dbReference type="CDD" id="cd17641">
    <property type="entry name" value="LC_FACS_bac1"/>
    <property type="match status" value="1"/>
</dbReference>
<dbReference type="InterPro" id="IPR020845">
    <property type="entry name" value="AMP-binding_CS"/>
</dbReference>
<dbReference type="Pfam" id="PF00501">
    <property type="entry name" value="AMP-binding"/>
    <property type="match status" value="1"/>
</dbReference>
<evidence type="ECO:0000256" key="1">
    <source>
        <dbReference type="ARBA" id="ARBA00022598"/>
    </source>
</evidence>
<reference evidence="5 6" key="1">
    <citation type="submission" date="2016-10" db="EMBL/GenBank/DDBJ databases">
        <authorList>
            <person name="de Groot N.N."/>
        </authorList>
    </citation>
    <scope>NUCLEOTIDE SEQUENCE [LARGE SCALE GENOMIC DNA]</scope>
    <source>
        <strain evidence="5 6">DSM 25584</strain>
    </source>
</reference>
<dbReference type="InterPro" id="IPR000873">
    <property type="entry name" value="AMP-dep_synth/lig_dom"/>
</dbReference>
<keyword evidence="2" id="KW-0276">Fatty acid metabolism</keyword>
<protein>
    <submittedName>
        <fullName evidence="5">Long-chain acyl-CoA synthetase</fullName>
    </submittedName>
</protein>
<dbReference type="SUPFAM" id="SSF56801">
    <property type="entry name" value="Acetyl-CoA synthetase-like"/>
    <property type="match status" value="1"/>
</dbReference>
<evidence type="ECO:0000256" key="2">
    <source>
        <dbReference type="ARBA" id="ARBA00022832"/>
    </source>
</evidence>
<keyword evidence="1" id="KW-0436">Ligase</keyword>
<dbReference type="AlphaFoldDB" id="A0A1G7QI61"/>
<dbReference type="Gene3D" id="3.40.50.12780">
    <property type="entry name" value="N-terminal domain of ligase-like"/>
    <property type="match status" value="1"/>
</dbReference>
<dbReference type="Pfam" id="PF23562">
    <property type="entry name" value="AMP-binding_C_3"/>
    <property type="match status" value="1"/>
</dbReference>
<dbReference type="PROSITE" id="PS00455">
    <property type="entry name" value="AMP_BINDING"/>
    <property type="match status" value="1"/>
</dbReference>